<evidence type="ECO:0000259" key="1">
    <source>
        <dbReference type="Pfam" id="PF10017"/>
    </source>
</evidence>
<keyword evidence="3" id="KW-1185">Reference proteome</keyword>
<evidence type="ECO:0000313" key="2">
    <source>
        <dbReference type="EMBL" id="EDX72490.1"/>
    </source>
</evidence>
<dbReference type="eggNOG" id="COG4301">
    <property type="taxonomic scope" value="Bacteria"/>
</dbReference>
<dbReference type="HOGENOM" id="CLU_2648262_0_0_3"/>
<name>B4W072_9CYAN</name>
<accession>B4W072</accession>
<gene>
    <name evidence="2" type="ORF">MC7420_3562</name>
</gene>
<organism evidence="2 3">
    <name type="scientific">Coleofasciculus chthonoplastes PCC 7420</name>
    <dbReference type="NCBI Taxonomy" id="118168"/>
    <lineage>
        <taxon>Bacteria</taxon>
        <taxon>Bacillati</taxon>
        <taxon>Cyanobacteriota</taxon>
        <taxon>Cyanophyceae</taxon>
        <taxon>Coleofasciculales</taxon>
        <taxon>Coleofasciculaceae</taxon>
        <taxon>Coleofasciculus</taxon>
    </lineage>
</organism>
<feature type="domain" description="Histidine-specific methyltransferase SAM-dependent" evidence="1">
    <location>
        <begin position="40"/>
        <end position="76"/>
    </location>
</feature>
<dbReference type="EMBL" id="DS989864">
    <property type="protein sequence ID" value="EDX72490.1"/>
    <property type="molecule type" value="Genomic_DNA"/>
</dbReference>
<dbReference type="STRING" id="118168.MC7420_3562"/>
<evidence type="ECO:0000313" key="3">
    <source>
        <dbReference type="Proteomes" id="UP000003835"/>
    </source>
</evidence>
<sequence length="76" mass="8793">MTIVQVTQENLGSQDEREDRLEINYLNNNLNLPTNSIDGQDIISGLTQTPKSLPPRYFYDDRGSQLFEKICELPEY</sequence>
<proteinExistence type="predicted"/>
<dbReference type="Proteomes" id="UP000003835">
    <property type="component" value="Unassembled WGS sequence"/>
</dbReference>
<dbReference type="Pfam" id="PF10017">
    <property type="entry name" value="Methyltransf_33"/>
    <property type="match status" value="1"/>
</dbReference>
<reference evidence="2 3" key="1">
    <citation type="submission" date="2008-07" db="EMBL/GenBank/DDBJ databases">
        <authorList>
            <person name="Tandeau de Marsac N."/>
            <person name="Ferriera S."/>
            <person name="Johnson J."/>
            <person name="Kravitz S."/>
            <person name="Beeson K."/>
            <person name="Sutton G."/>
            <person name="Rogers Y.-H."/>
            <person name="Friedman R."/>
            <person name="Frazier M."/>
            <person name="Venter J.C."/>
        </authorList>
    </citation>
    <scope>NUCLEOTIDE SEQUENCE [LARGE SCALE GENOMIC DNA]</scope>
    <source>
        <strain evidence="2 3">PCC 7420</strain>
    </source>
</reference>
<dbReference type="AlphaFoldDB" id="B4W072"/>
<protein>
    <recommendedName>
        <fullName evidence="1">Histidine-specific methyltransferase SAM-dependent domain-containing protein</fullName>
    </recommendedName>
</protein>
<dbReference type="InterPro" id="IPR019257">
    <property type="entry name" value="MeTrfase_dom"/>
</dbReference>